<dbReference type="AlphaFoldDB" id="A0A0F8WKB7"/>
<name>A0A0F8WKB7_9EURO</name>
<dbReference type="Pfam" id="PF06094">
    <property type="entry name" value="GGACT"/>
    <property type="match status" value="1"/>
</dbReference>
<comment type="caution">
    <text evidence="2">The sequence shown here is derived from an EMBL/GenBank/DDBJ whole genome shotgun (WGS) entry which is preliminary data.</text>
</comment>
<protein>
    <recommendedName>
        <fullName evidence="1">Gamma-glutamylcyclotransferase AIG2-like domain-containing protein</fullName>
    </recommendedName>
</protein>
<gene>
    <name evidence="2" type="ORF">AOCH_004209</name>
</gene>
<dbReference type="Gene3D" id="3.10.490.10">
    <property type="entry name" value="Gamma-glutamyl cyclotransferase-like"/>
    <property type="match status" value="1"/>
</dbReference>
<evidence type="ECO:0000259" key="1">
    <source>
        <dbReference type="Pfam" id="PF06094"/>
    </source>
</evidence>
<proteinExistence type="predicted"/>
<dbReference type="InterPro" id="IPR013024">
    <property type="entry name" value="GGCT-like"/>
</dbReference>
<evidence type="ECO:0000313" key="3">
    <source>
        <dbReference type="Proteomes" id="UP000034947"/>
    </source>
</evidence>
<reference evidence="2 3" key="1">
    <citation type="submission" date="2015-02" db="EMBL/GenBank/DDBJ databases">
        <title>Draft Genome Sequences of Two Closely-Related Aflatoxigenic Aspergillus Species Obtained from the Cote d'Ivoire.</title>
        <authorList>
            <person name="Moore G.G."/>
            <person name="Beltz S.B."/>
            <person name="Mack B.M."/>
        </authorList>
    </citation>
    <scope>NUCLEOTIDE SEQUENCE [LARGE SCALE GENOMIC DNA]</scope>
    <source>
        <strain evidence="2 3">SRRC1432</strain>
    </source>
</reference>
<sequence length="206" mass="23390">MKWDPTYPQDFKQALSQSFSKEEVTQLLAKSSCPPRFIYGALMLPTVLKYFLELPQVANVDMMPATLRGYELSLIAEKNLPVIAPSSDPQTLVEGMLVFGLNEQQRNRIYDVEGGLTQLVYVRVMVRQRDTLDLHNDITEMRPVDAGTFAFNGPSKAGLIPVGDTYWAVDDFLGSAFYEQIEGHQRRDQLERSDRNGLYWGFGAMR</sequence>
<dbReference type="VEuPathDB" id="FungiDB:P175DRAFT_0504976"/>
<keyword evidence="3" id="KW-1185">Reference proteome</keyword>
<organism evidence="2 3">
    <name type="scientific">Aspergillus ochraceoroseus</name>
    <dbReference type="NCBI Taxonomy" id="138278"/>
    <lineage>
        <taxon>Eukaryota</taxon>
        <taxon>Fungi</taxon>
        <taxon>Dikarya</taxon>
        <taxon>Ascomycota</taxon>
        <taxon>Pezizomycotina</taxon>
        <taxon>Eurotiomycetes</taxon>
        <taxon>Eurotiomycetidae</taxon>
        <taxon>Eurotiales</taxon>
        <taxon>Aspergillaceae</taxon>
        <taxon>Aspergillus</taxon>
        <taxon>Aspergillus subgen. Nidulantes</taxon>
    </lineage>
</organism>
<feature type="domain" description="Gamma-glutamylcyclotransferase AIG2-like" evidence="1">
    <location>
        <begin position="37"/>
        <end position="153"/>
    </location>
</feature>
<dbReference type="EMBL" id="JYKN01001966">
    <property type="protein sequence ID" value="KKK18150.1"/>
    <property type="molecule type" value="Genomic_DNA"/>
</dbReference>
<dbReference type="CDD" id="cd06661">
    <property type="entry name" value="GGCT_like"/>
    <property type="match status" value="1"/>
</dbReference>
<dbReference type="Proteomes" id="UP000034947">
    <property type="component" value="Unassembled WGS sequence"/>
</dbReference>
<dbReference type="OrthoDB" id="1044435at2759"/>
<dbReference type="InterPro" id="IPR009288">
    <property type="entry name" value="AIG2-like_dom"/>
</dbReference>
<accession>A0A0F8WKB7</accession>
<evidence type="ECO:0000313" key="2">
    <source>
        <dbReference type="EMBL" id="KKK18150.1"/>
    </source>
</evidence>